<evidence type="ECO:0000256" key="1">
    <source>
        <dbReference type="ARBA" id="ARBA00004571"/>
    </source>
</evidence>
<dbReference type="InterPro" id="IPR039426">
    <property type="entry name" value="TonB-dep_rcpt-like"/>
</dbReference>
<proteinExistence type="inferred from homology"/>
<protein>
    <submittedName>
        <fullName evidence="17">TonB-dependent receptor</fullName>
    </submittedName>
</protein>
<evidence type="ECO:0000256" key="5">
    <source>
        <dbReference type="ARBA" id="ARBA00022692"/>
    </source>
</evidence>
<reference evidence="17" key="1">
    <citation type="journal article" date="2014" name="Int. J. Syst. Evol. Microbiol.">
        <title>Complete genome sequence of Corynebacterium casei LMG S-19264T (=DSM 44701T), isolated from a smear-ripened cheese.</title>
        <authorList>
            <consortium name="US DOE Joint Genome Institute (JGI-PGF)"/>
            <person name="Walter F."/>
            <person name="Albersmeier A."/>
            <person name="Kalinowski J."/>
            <person name="Ruckert C."/>
        </authorList>
    </citation>
    <scope>NUCLEOTIDE SEQUENCE</scope>
    <source>
        <strain evidence="17">CGMCC 1.15330</strain>
    </source>
</reference>
<dbReference type="PANTHER" id="PTHR32552">
    <property type="entry name" value="FERRICHROME IRON RECEPTOR-RELATED"/>
    <property type="match status" value="1"/>
</dbReference>
<dbReference type="Pfam" id="PF07715">
    <property type="entry name" value="Plug"/>
    <property type="match status" value="1"/>
</dbReference>
<organism evidence="17 18">
    <name type="scientific">Sphingomonas metalli</name>
    <dbReference type="NCBI Taxonomy" id="1779358"/>
    <lineage>
        <taxon>Bacteria</taxon>
        <taxon>Pseudomonadati</taxon>
        <taxon>Pseudomonadota</taxon>
        <taxon>Alphaproteobacteria</taxon>
        <taxon>Sphingomonadales</taxon>
        <taxon>Sphingomonadaceae</taxon>
        <taxon>Sphingomonas</taxon>
    </lineage>
</organism>
<name>A0A916T3U9_9SPHN</name>
<evidence type="ECO:0000256" key="8">
    <source>
        <dbReference type="ARBA" id="ARBA00023065"/>
    </source>
</evidence>
<dbReference type="InterPro" id="IPR036942">
    <property type="entry name" value="Beta-barrel_TonB_sf"/>
</dbReference>
<dbReference type="Gene3D" id="2.170.130.10">
    <property type="entry name" value="TonB-dependent receptor, plug domain"/>
    <property type="match status" value="1"/>
</dbReference>
<evidence type="ECO:0000259" key="15">
    <source>
        <dbReference type="Pfam" id="PF00593"/>
    </source>
</evidence>
<keyword evidence="3 12" id="KW-1134">Transmembrane beta strand</keyword>
<reference evidence="17" key="2">
    <citation type="submission" date="2020-09" db="EMBL/GenBank/DDBJ databases">
        <authorList>
            <person name="Sun Q."/>
            <person name="Zhou Y."/>
        </authorList>
    </citation>
    <scope>NUCLEOTIDE SEQUENCE</scope>
    <source>
        <strain evidence="17">CGMCC 1.15330</strain>
    </source>
</reference>
<keyword evidence="17" id="KW-0675">Receptor</keyword>
<evidence type="ECO:0000256" key="3">
    <source>
        <dbReference type="ARBA" id="ARBA00022452"/>
    </source>
</evidence>
<keyword evidence="6 14" id="KW-0732">Signal</keyword>
<evidence type="ECO:0000256" key="4">
    <source>
        <dbReference type="ARBA" id="ARBA00022496"/>
    </source>
</evidence>
<keyword evidence="9 13" id="KW-0798">TonB box</keyword>
<dbReference type="Gene3D" id="2.40.170.20">
    <property type="entry name" value="TonB-dependent receptor, beta-barrel domain"/>
    <property type="match status" value="1"/>
</dbReference>
<comment type="similarity">
    <text evidence="12 13">Belongs to the TonB-dependent receptor family.</text>
</comment>
<keyword evidence="18" id="KW-1185">Reference proteome</keyword>
<dbReference type="PANTHER" id="PTHR32552:SF89">
    <property type="entry name" value="CATECHOLATE SIDEROPHORE RECEPTOR FIU"/>
    <property type="match status" value="1"/>
</dbReference>
<keyword evidence="4" id="KW-0410">Iron transport</keyword>
<dbReference type="RefSeq" id="WP_188658319.1">
    <property type="nucleotide sequence ID" value="NZ_BMIH01000002.1"/>
</dbReference>
<dbReference type="Proteomes" id="UP000623067">
    <property type="component" value="Unassembled WGS sequence"/>
</dbReference>
<evidence type="ECO:0000256" key="11">
    <source>
        <dbReference type="ARBA" id="ARBA00023237"/>
    </source>
</evidence>
<dbReference type="EMBL" id="BMIH01000002">
    <property type="protein sequence ID" value="GGB28150.1"/>
    <property type="molecule type" value="Genomic_DNA"/>
</dbReference>
<evidence type="ECO:0000256" key="9">
    <source>
        <dbReference type="ARBA" id="ARBA00023077"/>
    </source>
</evidence>
<dbReference type="SUPFAM" id="SSF56935">
    <property type="entry name" value="Porins"/>
    <property type="match status" value="1"/>
</dbReference>
<evidence type="ECO:0000313" key="17">
    <source>
        <dbReference type="EMBL" id="GGB28150.1"/>
    </source>
</evidence>
<accession>A0A916T3U9</accession>
<dbReference type="GO" id="GO:0015344">
    <property type="term" value="F:siderophore uptake transmembrane transporter activity"/>
    <property type="evidence" value="ECO:0007669"/>
    <property type="project" value="TreeGrafter"/>
</dbReference>
<comment type="caution">
    <text evidence="17">The sequence shown here is derived from an EMBL/GenBank/DDBJ whole genome shotgun (WGS) entry which is preliminary data.</text>
</comment>
<evidence type="ECO:0000256" key="13">
    <source>
        <dbReference type="RuleBase" id="RU003357"/>
    </source>
</evidence>
<dbReference type="InterPro" id="IPR037066">
    <property type="entry name" value="Plug_dom_sf"/>
</dbReference>
<keyword evidence="10 12" id="KW-0472">Membrane</keyword>
<evidence type="ECO:0000256" key="6">
    <source>
        <dbReference type="ARBA" id="ARBA00022729"/>
    </source>
</evidence>
<feature type="domain" description="TonB-dependent receptor-like beta-barrel" evidence="15">
    <location>
        <begin position="276"/>
        <end position="781"/>
    </location>
</feature>
<feature type="signal peptide" evidence="14">
    <location>
        <begin position="1"/>
        <end position="23"/>
    </location>
</feature>
<evidence type="ECO:0000256" key="10">
    <source>
        <dbReference type="ARBA" id="ARBA00023136"/>
    </source>
</evidence>
<gene>
    <name evidence="17" type="ORF">GCM10011380_17200</name>
</gene>
<dbReference type="Pfam" id="PF00593">
    <property type="entry name" value="TonB_dep_Rec_b-barrel"/>
    <property type="match status" value="1"/>
</dbReference>
<keyword evidence="7" id="KW-0408">Iron</keyword>
<evidence type="ECO:0000256" key="7">
    <source>
        <dbReference type="ARBA" id="ARBA00023004"/>
    </source>
</evidence>
<evidence type="ECO:0000256" key="2">
    <source>
        <dbReference type="ARBA" id="ARBA00022448"/>
    </source>
</evidence>
<keyword evidence="8" id="KW-0406">Ion transport</keyword>
<dbReference type="InterPro" id="IPR000531">
    <property type="entry name" value="Beta-barrel_TonB"/>
</dbReference>
<sequence>MKIVTLLAGGTAALALVPAPATAQSVLPTASAPAPAAAPAAPVEAEGGEASSDIVVTGTTVTRSVTQISGAEIQAILPGTSPLKALQTLPGVTYLTADPWGMNEQNISLFIHGFNAQQLGYTLDGVPLGDQQYGNYNGLSPQRAIISEDVGRVVLASGAGDLGTASTSNLGGTIDTFSSDPRRDFGVTVQQVVGSYDAVRSYARIDSGDIGQNTRLYASGVRHRARAWDFNGKQGGWQADAKLVHDDAAGKLTAYFAYSDKTEPNEDATVVAANQAYQPYTRPFLYPNVQQALAYYNNRVPYNGAASYAAAGSNYSNYYSDAQRTDYLGYAKYDWTVANAVTWSNQIYFHHNDGVGVVAGPITAAGLPLLFSFYYPGAAGSSPTSAANLARLSTIFGGSGIATRTTEYRIDRVGGISTLRAEIGNHQIELGGWYEHQSSSAYRRWYAFDVNAPSSPYARPLDQARPLITQYGSEIRVEVIQAHLQDAWRILPTLTLQAGFKSTFQRARQTVAVQPIPGSFTGSRELPVGRINTDKGFLPQVGLLWDATGHEQLFANAQQNIRQFQTSAAAGLSPFALGSQTLFDFFKANTKPETSWTYEGGIRTRRTLDAGPLTGIEAQVSYYHVDFSNRLLAISPTTTITAIVSGAPIIANVGDVRTDGIDAAATLRFGDAFTLYNALSYNNSRYADDYRVGSAQTVVPTAGKKVPGSPDWLNKTVATLRGDAIEVQLIGDYIGRRYATYTNDLKVPGYFTLSGRIAFDLPVSGEGLAKALTVSLNVTNITDKKAASTLSVGAASGTYNFFPVPPRQVFATIRAGF</sequence>
<keyword evidence="11 12" id="KW-0998">Cell outer membrane</keyword>
<feature type="domain" description="TonB-dependent receptor plug" evidence="16">
    <location>
        <begin position="60"/>
        <end position="162"/>
    </location>
</feature>
<feature type="chain" id="PRO_5037333318" evidence="14">
    <location>
        <begin position="24"/>
        <end position="817"/>
    </location>
</feature>
<dbReference type="InterPro" id="IPR012910">
    <property type="entry name" value="Plug_dom"/>
</dbReference>
<evidence type="ECO:0000256" key="12">
    <source>
        <dbReference type="PROSITE-ProRule" id="PRU01360"/>
    </source>
</evidence>
<dbReference type="PROSITE" id="PS52016">
    <property type="entry name" value="TONB_DEPENDENT_REC_3"/>
    <property type="match status" value="1"/>
</dbReference>
<evidence type="ECO:0000256" key="14">
    <source>
        <dbReference type="SAM" id="SignalP"/>
    </source>
</evidence>
<evidence type="ECO:0000259" key="16">
    <source>
        <dbReference type="Pfam" id="PF07715"/>
    </source>
</evidence>
<comment type="subcellular location">
    <subcellularLocation>
        <location evidence="1 12">Cell outer membrane</location>
        <topology evidence="1 12">Multi-pass membrane protein</topology>
    </subcellularLocation>
</comment>
<evidence type="ECO:0000313" key="18">
    <source>
        <dbReference type="Proteomes" id="UP000623067"/>
    </source>
</evidence>
<dbReference type="GO" id="GO:0009279">
    <property type="term" value="C:cell outer membrane"/>
    <property type="evidence" value="ECO:0007669"/>
    <property type="project" value="UniProtKB-SubCell"/>
</dbReference>
<keyword evidence="2 12" id="KW-0813">Transport</keyword>
<keyword evidence="5 12" id="KW-0812">Transmembrane</keyword>
<dbReference type="AlphaFoldDB" id="A0A916T3U9"/>